<dbReference type="EMBL" id="CP012672">
    <property type="protein sequence ID" value="AUX36882.1"/>
    <property type="molecule type" value="Genomic_DNA"/>
</dbReference>
<dbReference type="Proteomes" id="UP000295497">
    <property type="component" value="Chromosome"/>
</dbReference>
<evidence type="ECO:0000256" key="5">
    <source>
        <dbReference type="ARBA" id="ARBA00023136"/>
    </source>
</evidence>
<evidence type="ECO:0000256" key="1">
    <source>
        <dbReference type="ARBA" id="ARBA00004141"/>
    </source>
</evidence>
<reference evidence="9 10" key="1">
    <citation type="submission" date="2015-09" db="EMBL/GenBank/DDBJ databases">
        <title>Sorangium comparison.</title>
        <authorList>
            <person name="Zaburannyi N."/>
            <person name="Bunk B."/>
            <person name="Overmann J."/>
            <person name="Mueller R."/>
        </authorList>
    </citation>
    <scope>NUCLEOTIDE SEQUENCE [LARGE SCALE GENOMIC DNA]</scope>
    <source>
        <strain evidence="9 10">So ce836</strain>
    </source>
</reference>
<feature type="transmembrane region" description="Helical" evidence="7">
    <location>
        <begin position="12"/>
        <end position="29"/>
    </location>
</feature>
<evidence type="ECO:0000256" key="3">
    <source>
        <dbReference type="ARBA" id="ARBA00022729"/>
    </source>
</evidence>
<accession>A0A4V0NHJ4</accession>
<name>A0A4V0NHJ4_SORCE</name>
<evidence type="ECO:0000259" key="8">
    <source>
        <dbReference type="Pfam" id="PF05154"/>
    </source>
</evidence>
<evidence type="ECO:0000256" key="4">
    <source>
        <dbReference type="ARBA" id="ARBA00022989"/>
    </source>
</evidence>
<dbReference type="PANTHER" id="PTHR21016:SF7">
    <property type="entry name" value="TM2 DOMAIN-CONTAINING PROTEIN 3"/>
    <property type="match status" value="1"/>
</dbReference>
<feature type="transmembrane region" description="Helical" evidence="7">
    <location>
        <begin position="35"/>
        <end position="56"/>
    </location>
</feature>
<keyword evidence="5 7" id="KW-0472">Membrane</keyword>
<feature type="transmembrane region" description="Helical" evidence="7">
    <location>
        <begin position="109"/>
        <end position="129"/>
    </location>
</feature>
<evidence type="ECO:0000256" key="7">
    <source>
        <dbReference type="SAM" id="Phobius"/>
    </source>
</evidence>
<dbReference type="PANTHER" id="PTHR21016">
    <property type="entry name" value="BETA-AMYLOID BINDING PROTEIN-RELATED"/>
    <property type="match status" value="1"/>
</dbReference>
<keyword evidence="4 7" id="KW-1133">Transmembrane helix</keyword>
<dbReference type="InterPro" id="IPR007829">
    <property type="entry name" value="TM2"/>
</dbReference>
<keyword evidence="3" id="KW-0732">Signal</keyword>
<feature type="domain" description="TM2" evidence="8">
    <location>
        <begin position="6"/>
        <end position="54"/>
    </location>
</feature>
<organism evidence="9 10">
    <name type="scientific">Sorangium cellulosum</name>
    <name type="common">Polyangium cellulosum</name>
    <dbReference type="NCBI Taxonomy" id="56"/>
    <lineage>
        <taxon>Bacteria</taxon>
        <taxon>Pseudomonadati</taxon>
        <taxon>Myxococcota</taxon>
        <taxon>Polyangia</taxon>
        <taxon>Polyangiales</taxon>
        <taxon>Polyangiaceae</taxon>
        <taxon>Sorangium</taxon>
    </lineage>
</organism>
<gene>
    <name evidence="9" type="ORF">SOCE836_091000</name>
</gene>
<sequence length="146" mass="15776">MQIYSDKDQATAFLLAAFLGIFGADRLYLGQTGLGLLKLFTCGGFGFWTLIDLILIGTGSMRDAQGLVLKRDAPVGYPTKSQSTVFLLSYFLGSLGADRFYLGQTGLGIAKLLTCGGLGIWSLIDMLLIGMGRFRDAEGNSLKFDR</sequence>
<keyword evidence="6" id="KW-0325">Glycoprotein</keyword>
<evidence type="ECO:0000256" key="6">
    <source>
        <dbReference type="ARBA" id="ARBA00023180"/>
    </source>
</evidence>
<evidence type="ECO:0000256" key="2">
    <source>
        <dbReference type="ARBA" id="ARBA00022692"/>
    </source>
</evidence>
<protein>
    <recommendedName>
        <fullName evidence="8">TM2 domain-containing protein</fullName>
    </recommendedName>
</protein>
<dbReference type="InterPro" id="IPR050932">
    <property type="entry name" value="TM2D1-3-like"/>
</dbReference>
<dbReference type="AlphaFoldDB" id="A0A4V0NHJ4"/>
<proteinExistence type="predicted"/>
<dbReference type="Pfam" id="PF05154">
    <property type="entry name" value="TM2"/>
    <property type="match status" value="2"/>
</dbReference>
<evidence type="ECO:0000313" key="10">
    <source>
        <dbReference type="Proteomes" id="UP000295497"/>
    </source>
</evidence>
<feature type="domain" description="TM2" evidence="8">
    <location>
        <begin position="79"/>
        <end position="126"/>
    </location>
</feature>
<keyword evidence="2 7" id="KW-0812">Transmembrane</keyword>
<evidence type="ECO:0000313" key="9">
    <source>
        <dbReference type="EMBL" id="AUX36882.1"/>
    </source>
</evidence>
<dbReference type="GO" id="GO:0016020">
    <property type="term" value="C:membrane"/>
    <property type="evidence" value="ECO:0007669"/>
    <property type="project" value="UniProtKB-SubCell"/>
</dbReference>
<comment type="subcellular location">
    <subcellularLocation>
        <location evidence="1">Membrane</location>
        <topology evidence="1">Multi-pass membrane protein</topology>
    </subcellularLocation>
</comment>